<reference evidence="3 4" key="1">
    <citation type="journal article" date="2024" name="Plant J.">
        <title>Genome sequences and population genomics reveal climatic adaptation and genomic divergence between two closely related sweetgum species.</title>
        <authorList>
            <person name="Xu W.Q."/>
            <person name="Ren C.Q."/>
            <person name="Zhang X.Y."/>
            <person name="Comes H.P."/>
            <person name="Liu X.H."/>
            <person name="Li Y.G."/>
            <person name="Kettle C.J."/>
            <person name="Jalonen R."/>
            <person name="Gaisberger H."/>
            <person name="Ma Y.Z."/>
            <person name="Qiu Y.X."/>
        </authorList>
    </citation>
    <scope>NUCLEOTIDE SEQUENCE [LARGE SCALE GENOMIC DNA]</scope>
    <source>
        <strain evidence="3">Hangzhou</strain>
    </source>
</reference>
<dbReference type="InterPro" id="IPR006553">
    <property type="entry name" value="Leu-rich_rpt_Cys-con_subtyp"/>
</dbReference>
<keyword evidence="4" id="KW-1185">Reference proteome</keyword>
<gene>
    <name evidence="3" type="ORF">L1049_019033</name>
</gene>
<proteinExistence type="predicted"/>
<evidence type="ECO:0000313" key="3">
    <source>
        <dbReference type="EMBL" id="KAK9274219.1"/>
    </source>
</evidence>
<feature type="coiled-coil region" evidence="1">
    <location>
        <begin position="131"/>
        <end position="165"/>
    </location>
</feature>
<sequence length="648" mass="72148">MEIDPFVEGSNSMSGRRRYTKEEKGKGKIVDNWLSISNGESEGGLDLDFRKIGIGLSADGSDFMNEMRRYSEEEKGKGKEVNNWLSISTEPVVFDLETEEAAASLINLSELPELEETTQQNKIDELEYRRKQALNSARDKASNRRENARRNHEIASERASELARLNPNQLVYLIESSKGKGEMLSVEADKELEDLDGPFSTALKIIKERNSKLNAKHKTLQIEWTPSRNPDRSILVSRIPSLVDLSIDVLAKNAEAIVSLEPAPDALKHKLSHAVCDYRKMNCQFVELLVRGSPTEVRVKDCSWMTEDQFTNIFRSWDITNLRVLQLDLCGRCMDDYTLNNTLAHSSNSFLALVSISLRGACRLSDKGLNELTLSAPSLQSVNLGQCSLLTSAGIDTLANCLGPTLRELYIDECQNIDAFLILPALKKFEHLEVLSVAGIQTVCDEFVFEIITAYGPNMKELVLADCVKLTDISLKVIGSTCCRLCSLDLFNLDKLTDAALLYLANGCQSIQTLKFCRNDFSDEAIAAFLEVSGKSLKELSLNNISKVGPNTALSLSKYSRNLLSLDLSWCRKLMDEDLGLIVDSCLSMRLLKLFGCTQITDVFLNGHSNSSVQIIGLKNTAVLKHLNVLETQEAPLRYSPLTFSINS</sequence>
<evidence type="ECO:0000256" key="1">
    <source>
        <dbReference type="SAM" id="Coils"/>
    </source>
</evidence>
<name>A0AAP0RAY8_LIQFO</name>
<dbReference type="PANTHER" id="PTHR13318:SF145">
    <property type="entry name" value="RAD7"/>
    <property type="match status" value="1"/>
</dbReference>
<accession>A0AAP0RAY8</accession>
<evidence type="ECO:0000313" key="4">
    <source>
        <dbReference type="Proteomes" id="UP001415857"/>
    </source>
</evidence>
<keyword evidence="1" id="KW-0175">Coiled coil</keyword>
<dbReference type="Proteomes" id="UP001415857">
    <property type="component" value="Unassembled WGS sequence"/>
</dbReference>
<evidence type="ECO:0000256" key="2">
    <source>
        <dbReference type="SAM" id="MobiDB-lite"/>
    </source>
</evidence>
<protein>
    <recommendedName>
        <fullName evidence="5">Rad7</fullName>
    </recommendedName>
</protein>
<dbReference type="PANTHER" id="PTHR13318">
    <property type="entry name" value="PARTNER OF PAIRED, ISOFORM B-RELATED"/>
    <property type="match status" value="1"/>
</dbReference>
<dbReference type="GO" id="GO:0019005">
    <property type="term" value="C:SCF ubiquitin ligase complex"/>
    <property type="evidence" value="ECO:0007669"/>
    <property type="project" value="TreeGrafter"/>
</dbReference>
<dbReference type="EMBL" id="JBBPBK010000012">
    <property type="protein sequence ID" value="KAK9274219.1"/>
    <property type="molecule type" value="Genomic_DNA"/>
</dbReference>
<dbReference type="GO" id="GO:0031146">
    <property type="term" value="P:SCF-dependent proteasomal ubiquitin-dependent protein catabolic process"/>
    <property type="evidence" value="ECO:0007669"/>
    <property type="project" value="TreeGrafter"/>
</dbReference>
<dbReference type="Gene3D" id="3.80.10.10">
    <property type="entry name" value="Ribonuclease Inhibitor"/>
    <property type="match status" value="2"/>
</dbReference>
<evidence type="ECO:0008006" key="5">
    <source>
        <dbReference type="Google" id="ProtNLM"/>
    </source>
</evidence>
<dbReference type="SMART" id="SM00367">
    <property type="entry name" value="LRR_CC"/>
    <property type="match status" value="8"/>
</dbReference>
<comment type="caution">
    <text evidence="3">The sequence shown here is derived from an EMBL/GenBank/DDBJ whole genome shotgun (WGS) entry which is preliminary data.</text>
</comment>
<feature type="region of interest" description="Disordered" evidence="2">
    <location>
        <begin position="1"/>
        <end position="21"/>
    </location>
</feature>
<dbReference type="SUPFAM" id="SSF52047">
    <property type="entry name" value="RNI-like"/>
    <property type="match status" value="1"/>
</dbReference>
<organism evidence="3 4">
    <name type="scientific">Liquidambar formosana</name>
    <name type="common">Formosan gum</name>
    <dbReference type="NCBI Taxonomy" id="63359"/>
    <lineage>
        <taxon>Eukaryota</taxon>
        <taxon>Viridiplantae</taxon>
        <taxon>Streptophyta</taxon>
        <taxon>Embryophyta</taxon>
        <taxon>Tracheophyta</taxon>
        <taxon>Spermatophyta</taxon>
        <taxon>Magnoliopsida</taxon>
        <taxon>eudicotyledons</taxon>
        <taxon>Gunneridae</taxon>
        <taxon>Pentapetalae</taxon>
        <taxon>Saxifragales</taxon>
        <taxon>Altingiaceae</taxon>
        <taxon>Liquidambar</taxon>
    </lineage>
</organism>
<dbReference type="AlphaFoldDB" id="A0AAP0RAY8"/>
<dbReference type="InterPro" id="IPR032675">
    <property type="entry name" value="LRR_dom_sf"/>
</dbReference>